<evidence type="ECO:0000256" key="1">
    <source>
        <dbReference type="SAM" id="Phobius"/>
    </source>
</evidence>
<keyword evidence="1" id="KW-0812">Transmembrane</keyword>
<dbReference type="Gene3D" id="3.10.100.10">
    <property type="entry name" value="Mannose-Binding Protein A, subunit A"/>
    <property type="match status" value="1"/>
</dbReference>
<dbReference type="PANTHER" id="PTHR45784">
    <property type="entry name" value="C-TYPE LECTIN DOMAIN FAMILY 20 MEMBER A-RELATED"/>
    <property type="match status" value="1"/>
</dbReference>
<dbReference type="SUPFAM" id="SSF56436">
    <property type="entry name" value="C-type lectin-like"/>
    <property type="match status" value="1"/>
</dbReference>
<dbReference type="PROSITE" id="PS50041">
    <property type="entry name" value="C_TYPE_LECTIN_2"/>
    <property type="match status" value="1"/>
</dbReference>
<keyword evidence="1" id="KW-0472">Membrane</keyword>
<dbReference type="AlphaFoldDB" id="A0A3Q3G3Q1"/>
<dbReference type="Pfam" id="PF00059">
    <property type="entry name" value="Lectin_C"/>
    <property type="match status" value="1"/>
</dbReference>
<dbReference type="InterPro" id="IPR016186">
    <property type="entry name" value="C-type_lectin-like/link_sf"/>
</dbReference>
<keyword evidence="1" id="KW-1133">Transmembrane helix</keyword>
<dbReference type="STRING" id="56723.ENSLBEP00000026254"/>
<evidence type="ECO:0000259" key="2">
    <source>
        <dbReference type="PROSITE" id="PS50041"/>
    </source>
</evidence>
<dbReference type="SMART" id="SM00034">
    <property type="entry name" value="CLECT"/>
    <property type="match status" value="1"/>
</dbReference>
<dbReference type="Proteomes" id="UP000261660">
    <property type="component" value="Unplaced"/>
</dbReference>
<dbReference type="InParanoid" id="A0A3Q3G3Q1"/>
<dbReference type="InterPro" id="IPR016187">
    <property type="entry name" value="CTDL_fold"/>
</dbReference>
<dbReference type="PANTHER" id="PTHR45784:SF3">
    <property type="entry name" value="C-TYPE LECTIN DOMAIN FAMILY 4 MEMBER K-LIKE-RELATED"/>
    <property type="match status" value="1"/>
</dbReference>
<accession>A0A3Q3G3Q1</accession>
<organism evidence="3 4">
    <name type="scientific">Labrus bergylta</name>
    <name type="common">ballan wrasse</name>
    <dbReference type="NCBI Taxonomy" id="56723"/>
    <lineage>
        <taxon>Eukaryota</taxon>
        <taxon>Metazoa</taxon>
        <taxon>Chordata</taxon>
        <taxon>Craniata</taxon>
        <taxon>Vertebrata</taxon>
        <taxon>Euteleostomi</taxon>
        <taxon>Actinopterygii</taxon>
        <taxon>Neopterygii</taxon>
        <taxon>Teleostei</taxon>
        <taxon>Neoteleostei</taxon>
        <taxon>Acanthomorphata</taxon>
        <taxon>Eupercaria</taxon>
        <taxon>Labriformes</taxon>
        <taxon>Labridae</taxon>
        <taxon>Labrus</taxon>
    </lineage>
</organism>
<reference evidence="3" key="1">
    <citation type="submission" date="2025-08" db="UniProtKB">
        <authorList>
            <consortium name="Ensembl"/>
        </authorList>
    </citation>
    <scope>IDENTIFICATION</scope>
</reference>
<dbReference type="InterPro" id="IPR001304">
    <property type="entry name" value="C-type_lectin-like"/>
</dbReference>
<dbReference type="Ensembl" id="ENSLBET00000027548.1">
    <property type="protein sequence ID" value="ENSLBEP00000026254.1"/>
    <property type="gene ID" value="ENSLBEG00000019992.1"/>
</dbReference>
<feature type="transmembrane region" description="Helical" evidence="1">
    <location>
        <begin position="6"/>
        <end position="23"/>
    </location>
</feature>
<sequence length="161" mass="19289">MQQPNSVWVYLVLTGWIVSLYLPPKYQYVAKPMTWTEAQTYCREVYTDLATIENMEEMEQLISTVPSLYQNYLTWIGMYSKITWKWSDGYNGSGADFRNWEAKKEPDFHGNQFCVAIEDDGRWLYYELSCEKRFPFVCYNSERKSITYKQNYCYTSLYLTM</sequence>
<reference evidence="3" key="2">
    <citation type="submission" date="2025-09" db="UniProtKB">
        <authorList>
            <consortium name="Ensembl"/>
        </authorList>
    </citation>
    <scope>IDENTIFICATION</scope>
</reference>
<keyword evidence="4" id="KW-1185">Reference proteome</keyword>
<name>A0A3Q3G3Q1_9LABR</name>
<proteinExistence type="predicted"/>
<feature type="domain" description="C-type lectin" evidence="2">
    <location>
        <begin position="21"/>
        <end position="139"/>
    </location>
</feature>
<evidence type="ECO:0000313" key="3">
    <source>
        <dbReference type="Ensembl" id="ENSLBEP00000026254.1"/>
    </source>
</evidence>
<evidence type="ECO:0000313" key="4">
    <source>
        <dbReference type="Proteomes" id="UP000261660"/>
    </source>
</evidence>
<protein>
    <recommendedName>
        <fullName evidence="2">C-type lectin domain-containing protein</fullName>
    </recommendedName>
</protein>
<dbReference type="GeneTree" id="ENSGT00940000163911"/>